<dbReference type="PROSITE" id="PS50811">
    <property type="entry name" value="WRKY"/>
    <property type="match status" value="1"/>
</dbReference>
<dbReference type="Gene3D" id="2.20.25.80">
    <property type="entry name" value="WRKY domain"/>
    <property type="match status" value="1"/>
</dbReference>
<dbReference type="InterPro" id="IPR044810">
    <property type="entry name" value="WRKY_plant"/>
</dbReference>
<evidence type="ECO:0000256" key="1">
    <source>
        <dbReference type="ARBA" id="ARBA00004123"/>
    </source>
</evidence>
<keyword evidence="2" id="KW-0805">Transcription regulation</keyword>
<keyword evidence="9" id="KW-1185">Reference proteome</keyword>
<dbReference type="InterPro" id="IPR003657">
    <property type="entry name" value="WRKY_dom"/>
</dbReference>
<dbReference type="Gramene" id="TVT98228">
    <property type="protein sequence ID" value="TVT98228"/>
    <property type="gene ID" value="EJB05_56446"/>
</dbReference>
<protein>
    <recommendedName>
        <fullName evidence="7">WRKY domain-containing protein</fullName>
    </recommendedName>
</protein>
<dbReference type="InterPro" id="IPR036576">
    <property type="entry name" value="WRKY_dom_sf"/>
</dbReference>
<keyword evidence="4" id="KW-0804">Transcription</keyword>
<dbReference type="AlphaFoldDB" id="A0A5J9SHK0"/>
<dbReference type="OrthoDB" id="669581at2759"/>
<accession>A0A5J9SHK0</accession>
<evidence type="ECO:0000259" key="7">
    <source>
        <dbReference type="PROSITE" id="PS50811"/>
    </source>
</evidence>
<dbReference type="PANTHER" id="PTHR31282">
    <property type="entry name" value="WRKY TRANSCRIPTION FACTOR 21-RELATED"/>
    <property type="match status" value="1"/>
</dbReference>
<reference evidence="8 9" key="1">
    <citation type="journal article" date="2019" name="Sci. Rep.">
        <title>A high-quality genome of Eragrostis curvula grass provides insights into Poaceae evolution and supports new strategies to enhance forage quality.</title>
        <authorList>
            <person name="Carballo J."/>
            <person name="Santos B.A.C.M."/>
            <person name="Zappacosta D."/>
            <person name="Garbus I."/>
            <person name="Selva J.P."/>
            <person name="Gallo C.A."/>
            <person name="Diaz A."/>
            <person name="Albertini E."/>
            <person name="Caccamo M."/>
            <person name="Echenique V."/>
        </authorList>
    </citation>
    <scope>NUCLEOTIDE SEQUENCE [LARGE SCALE GENOMIC DNA]</scope>
    <source>
        <strain evidence="9">cv. Victoria</strain>
        <tissue evidence="8">Leaf</tissue>
    </source>
</reference>
<evidence type="ECO:0000256" key="6">
    <source>
        <dbReference type="SAM" id="MobiDB-lite"/>
    </source>
</evidence>
<dbReference type="SUPFAM" id="SSF118290">
    <property type="entry name" value="WRKY DNA-binding domain"/>
    <property type="match status" value="1"/>
</dbReference>
<dbReference type="Proteomes" id="UP000324897">
    <property type="component" value="Unassembled WGS sequence"/>
</dbReference>
<comment type="caution">
    <text evidence="8">The sequence shown here is derived from an EMBL/GenBank/DDBJ whole genome shotgun (WGS) entry which is preliminary data.</text>
</comment>
<dbReference type="Pfam" id="PF03106">
    <property type="entry name" value="WRKY"/>
    <property type="match status" value="1"/>
</dbReference>
<feature type="non-terminal residue" evidence="8">
    <location>
        <position position="1"/>
    </location>
</feature>
<dbReference type="SMART" id="SM00774">
    <property type="entry name" value="WRKY"/>
    <property type="match status" value="1"/>
</dbReference>
<evidence type="ECO:0000256" key="3">
    <source>
        <dbReference type="ARBA" id="ARBA00023125"/>
    </source>
</evidence>
<comment type="subcellular location">
    <subcellularLocation>
        <location evidence="1">Nucleus</location>
    </subcellularLocation>
</comment>
<keyword evidence="5" id="KW-0539">Nucleus</keyword>
<sequence length="204" mass="22868">RDNRGRQVNHTSTPYYDGHLWRKYGQKNIKGALYPRLYFRCSYREDRRCMAAKLLQQLNDEYPPLFEVTYMHEHTCKAEIVPPPHVVDTQPDASGGGFVVSFGSSGAGGRHRDALVQEKRQTYNHLQPVPPSPFSKMTFGSSSNCQLVPDFHPPDVPPATASRSPMELWPSPPSMSSDEGDQLFSTFGSFNGGFDDDVVPYPGE</sequence>
<dbReference type="GO" id="GO:0043565">
    <property type="term" value="F:sequence-specific DNA binding"/>
    <property type="evidence" value="ECO:0007669"/>
    <property type="project" value="InterPro"/>
</dbReference>
<evidence type="ECO:0000256" key="5">
    <source>
        <dbReference type="ARBA" id="ARBA00023242"/>
    </source>
</evidence>
<keyword evidence="3" id="KW-0238">DNA-binding</keyword>
<gene>
    <name evidence="8" type="ORF">EJB05_56446</name>
</gene>
<dbReference type="EMBL" id="RWGY01000885">
    <property type="protein sequence ID" value="TVT98228.1"/>
    <property type="molecule type" value="Genomic_DNA"/>
</dbReference>
<name>A0A5J9SHK0_9POAL</name>
<evidence type="ECO:0000256" key="2">
    <source>
        <dbReference type="ARBA" id="ARBA00023015"/>
    </source>
</evidence>
<evidence type="ECO:0000313" key="8">
    <source>
        <dbReference type="EMBL" id="TVT98228.1"/>
    </source>
</evidence>
<feature type="domain" description="WRKY" evidence="7">
    <location>
        <begin position="17"/>
        <end position="79"/>
    </location>
</feature>
<proteinExistence type="predicted"/>
<organism evidence="8 9">
    <name type="scientific">Eragrostis curvula</name>
    <name type="common">weeping love grass</name>
    <dbReference type="NCBI Taxonomy" id="38414"/>
    <lineage>
        <taxon>Eukaryota</taxon>
        <taxon>Viridiplantae</taxon>
        <taxon>Streptophyta</taxon>
        <taxon>Embryophyta</taxon>
        <taxon>Tracheophyta</taxon>
        <taxon>Spermatophyta</taxon>
        <taxon>Magnoliopsida</taxon>
        <taxon>Liliopsida</taxon>
        <taxon>Poales</taxon>
        <taxon>Poaceae</taxon>
        <taxon>PACMAD clade</taxon>
        <taxon>Chloridoideae</taxon>
        <taxon>Eragrostideae</taxon>
        <taxon>Eragrostidinae</taxon>
        <taxon>Eragrostis</taxon>
    </lineage>
</organism>
<dbReference type="GO" id="GO:0005634">
    <property type="term" value="C:nucleus"/>
    <property type="evidence" value="ECO:0007669"/>
    <property type="project" value="UniProtKB-SubCell"/>
</dbReference>
<evidence type="ECO:0000313" key="9">
    <source>
        <dbReference type="Proteomes" id="UP000324897"/>
    </source>
</evidence>
<evidence type="ECO:0000256" key="4">
    <source>
        <dbReference type="ARBA" id="ARBA00023163"/>
    </source>
</evidence>
<dbReference type="GO" id="GO:0003700">
    <property type="term" value="F:DNA-binding transcription factor activity"/>
    <property type="evidence" value="ECO:0007669"/>
    <property type="project" value="InterPro"/>
</dbReference>
<feature type="region of interest" description="Disordered" evidence="6">
    <location>
        <begin position="155"/>
        <end position="184"/>
    </location>
</feature>